<proteinExistence type="evidence at transcript level"/>
<dbReference type="PANTHER" id="PTHR18952">
    <property type="entry name" value="CARBONIC ANHYDRASE"/>
    <property type="match status" value="1"/>
</dbReference>
<dbReference type="GO" id="GO:0008270">
    <property type="term" value="F:zinc ion binding"/>
    <property type="evidence" value="ECO:0007669"/>
    <property type="project" value="InterPro"/>
</dbReference>
<dbReference type="SUPFAM" id="SSF51069">
    <property type="entry name" value="Carbonic anhydrase"/>
    <property type="match status" value="1"/>
</dbReference>
<dbReference type="Gene3D" id="3.10.200.10">
    <property type="entry name" value="Alpha carbonic anhydrase"/>
    <property type="match status" value="1"/>
</dbReference>
<gene>
    <name evidence="10" type="primary">CA4</name>
</gene>
<evidence type="ECO:0000256" key="4">
    <source>
        <dbReference type="ARBA" id="ARBA00022833"/>
    </source>
</evidence>
<comment type="catalytic activity">
    <reaction evidence="7">
        <text>hydrogencarbonate + H(+) = CO2 + H2O</text>
        <dbReference type="Rhea" id="RHEA:10748"/>
        <dbReference type="ChEBI" id="CHEBI:15377"/>
        <dbReference type="ChEBI" id="CHEBI:15378"/>
        <dbReference type="ChEBI" id="CHEBI:16526"/>
        <dbReference type="ChEBI" id="CHEBI:17544"/>
        <dbReference type="EC" id="4.2.1.1"/>
    </reaction>
</comment>
<name>A0A1B0Y987_9CNID</name>
<dbReference type="PROSITE" id="PS51144">
    <property type="entry name" value="ALPHA_CA_2"/>
    <property type="match status" value="1"/>
</dbReference>
<dbReference type="EMBL" id="KU557746">
    <property type="protein sequence ID" value="ANJ59759.1"/>
    <property type="molecule type" value="mRNA"/>
</dbReference>
<feature type="chain" id="PRO_5008517511" description="carbonic anhydrase" evidence="8">
    <location>
        <begin position="22"/>
        <end position="284"/>
    </location>
</feature>
<dbReference type="PANTHER" id="PTHR18952:SF265">
    <property type="entry name" value="CARBONIC ANHYDRASE"/>
    <property type="match status" value="1"/>
</dbReference>
<keyword evidence="4" id="KW-0862">Zinc</keyword>
<evidence type="ECO:0000313" key="10">
    <source>
        <dbReference type="EMBL" id="ANJ59759.1"/>
    </source>
</evidence>
<evidence type="ECO:0000256" key="6">
    <source>
        <dbReference type="ARBA" id="ARBA00023239"/>
    </source>
</evidence>
<keyword evidence="8" id="KW-0732">Signal</keyword>
<dbReference type="EC" id="4.2.1.1" evidence="2"/>
<evidence type="ECO:0000256" key="2">
    <source>
        <dbReference type="ARBA" id="ARBA00012925"/>
    </source>
</evidence>
<keyword evidence="5" id="KW-0325">Glycoprotein</keyword>
<dbReference type="InterPro" id="IPR023561">
    <property type="entry name" value="Carbonic_anhydrase_a-class"/>
</dbReference>
<evidence type="ECO:0000259" key="9">
    <source>
        <dbReference type="PROSITE" id="PS51144"/>
    </source>
</evidence>
<evidence type="ECO:0000256" key="1">
    <source>
        <dbReference type="ARBA" id="ARBA00010718"/>
    </source>
</evidence>
<feature type="signal peptide" evidence="8">
    <location>
        <begin position="1"/>
        <end position="21"/>
    </location>
</feature>
<dbReference type="AlphaFoldDB" id="A0A1B0Y987"/>
<accession>A0A1B0Y987</accession>
<protein>
    <recommendedName>
        <fullName evidence="2">carbonic anhydrase</fullName>
        <ecNumber evidence="2">4.2.1.1</ecNumber>
    </recommendedName>
</protein>
<dbReference type="Pfam" id="PF00194">
    <property type="entry name" value="Carb_anhydrase"/>
    <property type="match status" value="1"/>
</dbReference>
<comment type="similarity">
    <text evidence="1">Belongs to the alpha-carbonic anhydrase family.</text>
</comment>
<sequence>MKLVILSFLFVSLQAFYFAEAAQIKWSFTGVNGPSQWKEHYPACKSKQQSPINIPVFKKEYNSSLKGSLKFTHYSCPCGGDFKMRNTGSTLKLYVTTAFATLTLQRKERYWLDQIHFHWGSDNTQGSEHRFDKERFPAEIHFVHYNIKYKQLLEAFNKPSGLAVLGVMVKIGKANPAFNNFLRHINEVRMAGQVHQFPAFDVETLLPSNTKNFYRYRGSLTTPPCFDHVTWTVFYTPIEISQEQIEKFRSLRDSEGKALVNNYRPVQDLNGRPVTSSFHIFLQD</sequence>
<evidence type="ECO:0000256" key="5">
    <source>
        <dbReference type="ARBA" id="ARBA00023180"/>
    </source>
</evidence>
<dbReference type="InterPro" id="IPR001148">
    <property type="entry name" value="CA_dom"/>
</dbReference>
<dbReference type="CDD" id="cd00326">
    <property type="entry name" value="alpha_CA"/>
    <property type="match status" value="1"/>
</dbReference>
<evidence type="ECO:0000256" key="7">
    <source>
        <dbReference type="ARBA" id="ARBA00048348"/>
    </source>
</evidence>
<dbReference type="SMART" id="SM01057">
    <property type="entry name" value="Carb_anhydrase"/>
    <property type="match status" value="1"/>
</dbReference>
<evidence type="ECO:0000256" key="3">
    <source>
        <dbReference type="ARBA" id="ARBA00022723"/>
    </source>
</evidence>
<reference evidence="10" key="1">
    <citation type="journal article" date="2016" name="PLoS ONE">
        <title>Carbonic Anhydrases in Cnidarians: Novel Perspectives from the Octocorallian Corallium rubrum.</title>
        <authorList>
            <person name="Le Goff C."/>
            <person name="Ganot P."/>
            <person name="Zoccola D."/>
            <person name="Caminiti-Segonds N."/>
            <person name="Allemand D."/>
            <person name="Tambutte S."/>
        </authorList>
    </citation>
    <scope>NUCLEOTIDE SEQUENCE</scope>
</reference>
<feature type="domain" description="Alpha-carbonic anhydrase" evidence="9">
    <location>
        <begin position="24"/>
        <end position="278"/>
    </location>
</feature>
<evidence type="ECO:0000256" key="8">
    <source>
        <dbReference type="SAM" id="SignalP"/>
    </source>
</evidence>
<keyword evidence="3" id="KW-0479">Metal-binding</keyword>
<organism evidence="10">
    <name type="scientific">Corallium rubrum</name>
    <dbReference type="NCBI Taxonomy" id="142104"/>
    <lineage>
        <taxon>Eukaryota</taxon>
        <taxon>Metazoa</taxon>
        <taxon>Cnidaria</taxon>
        <taxon>Anthozoa</taxon>
        <taxon>Octocorallia</taxon>
        <taxon>Scleralcyonacea</taxon>
        <taxon>Coralliidae</taxon>
        <taxon>Corallium</taxon>
    </lineage>
</organism>
<dbReference type="InterPro" id="IPR036398">
    <property type="entry name" value="CA_dom_sf"/>
</dbReference>
<dbReference type="GO" id="GO:0004089">
    <property type="term" value="F:carbonate dehydratase activity"/>
    <property type="evidence" value="ECO:0007669"/>
    <property type="project" value="UniProtKB-EC"/>
</dbReference>
<keyword evidence="6 10" id="KW-0456">Lyase</keyword>
<dbReference type="FunFam" id="3.10.200.10:FF:000003">
    <property type="entry name" value="Carbonic anhydrase 12"/>
    <property type="match status" value="1"/>
</dbReference>